<evidence type="ECO:0000256" key="2">
    <source>
        <dbReference type="SAM" id="Phobius"/>
    </source>
</evidence>
<keyword evidence="4" id="KW-1185">Reference proteome</keyword>
<dbReference type="AlphaFoldDB" id="A0A9P7ELS8"/>
<accession>A0A9P7ELS8</accession>
<proteinExistence type="predicted"/>
<dbReference type="RefSeq" id="XP_041198927.1">
    <property type="nucleotide sequence ID" value="XM_041342087.1"/>
</dbReference>
<name>A0A9P7ELS8_9AGAM</name>
<feature type="compositionally biased region" description="Basic residues" evidence="1">
    <location>
        <begin position="253"/>
        <end position="266"/>
    </location>
</feature>
<feature type="region of interest" description="Disordered" evidence="1">
    <location>
        <begin position="216"/>
        <end position="239"/>
    </location>
</feature>
<reference evidence="3" key="1">
    <citation type="journal article" date="2020" name="New Phytol.">
        <title>Comparative genomics reveals dynamic genome evolution in host specialist ectomycorrhizal fungi.</title>
        <authorList>
            <person name="Lofgren L.A."/>
            <person name="Nguyen N.H."/>
            <person name="Vilgalys R."/>
            <person name="Ruytinx J."/>
            <person name="Liao H.L."/>
            <person name="Branco S."/>
            <person name="Kuo A."/>
            <person name="LaButti K."/>
            <person name="Lipzen A."/>
            <person name="Andreopoulos W."/>
            <person name="Pangilinan J."/>
            <person name="Riley R."/>
            <person name="Hundley H."/>
            <person name="Na H."/>
            <person name="Barry K."/>
            <person name="Grigoriev I.V."/>
            <person name="Stajich J.E."/>
            <person name="Kennedy P.G."/>
        </authorList>
    </citation>
    <scope>NUCLEOTIDE SEQUENCE</scope>
    <source>
        <strain evidence="3">MN1</strain>
    </source>
</reference>
<protein>
    <submittedName>
        <fullName evidence="3">Uncharacterized protein</fullName>
    </submittedName>
</protein>
<organism evidence="3 4">
    <name type="scientific">Suillus subaureus</name>
    <dbReference type="NCBI Taxonomy" id="48587"/>
    <lineage>
        <taxon>Eukaryota</taxon>
        <taxon>Fungi</taxon>
        <taxon>Dikarya</taxon>
        <taxon>Basidiomycota</taxon>
        <taxon>Agaricomycotina</taxon>
        <taxon>Agaricomycetes</taxon>
        <taxon>Agaricomycetidae</taxon>
        <taxon>Boletales</taxon>
        <taxon>Suillineae</taxon>
        <taxon>Suillaceae</taxon>
        <taxon>Suillus</taxon>
    </lineage>
</organism>
<comment type="caution">
    <text evidence="3">The sequence shown here is derived from an EMBL/GenBank/DDBJ whole genome shotgun (WGS) entry which is preliminary data.</text>
</comment>
<evidence type="ECO:0000313" key="3">
    <source>
        <dbReference type="EMBL" id="KAG1825674.1"/>
    </source>
</evidence>
<feature type="transmembrane region" description="Helical" evidence="2">
    <location>
        <begin position="21"/>
        <end position="41"/>
    </location>
</feature>
<keyword evidence="2" id="KW-0812">Transmembrane</keyword>
<dbReference type="OrthoDB" id="2756128at2759"/>
<feature type="compositionally biased region" description="Basic and acidic residues" evidence="1">
    <location>
        <begin position="351"/>
        <end position="362"/>
    </location>
</feature>
<dbReference type="GeneID" id="64636103"/>
<evidence type="ECO:0000313" key="4">
    <source>
        <dbReference type="Proteomes" id="UP000807769"/>
    </source>
</evidence>
<keyword evidence="2" id="KW-1133">Transmembrane helix</keyword>
<feature type="region of interest" description="Disordered" evidence="1">
    <location>
        <begin position="253"/>
        <end position="332"/>
    </location>
</feature>
<evidence type="ECO:0000256" key="1">
    <source>
        <dbReference type="SAM" id="MobiDB-lite"/>
    </source>
</evidence>
<feature type="region of interest" description="Disordered" evidence="1">
    <location>
        <begin position="351"/>
        <end position="374"/>
    </location>
</feature>
<feature type="transmembrane region" description="Helical" evidence="2">
    <location>
        <begin position="172"/>
        <end position="195"/>
    </location>
</feature>
<feature type="region of interest" description="Disordered" evidence="1">
    <location>
        <begin position="526"/>
        <end position="582"/>
    </location>
</feature>
<dbReference type="EMBL" id="JABBWG010000002">
    <property type="protein sequence ID" value="KAG1825674.1"/>
    <property type="molecule type" value="Genomic_DNA"/>
</dbReference>
<sequence>MAKQKHGQSSSRLDRQQRRHLPAAIACPSSSVLSILATIAASSRTVDGSPLPQPTPPPSFLCPFMDHVNTCIHNTTPTTSYTSIITPSTSSMTPTKHTQQLADRYVQGPNGRWYKTDAWTLYGSTYYASSPDLADDVSTSSSALLPTASTQIDSVLPAGWSTSSQSDRTDSIIILSLAIVLAVSICLFIISCTVWRKRRKKMLNREKKENDLELKARHKVNLEDPSEDGEKENEARGKNRLWARASARWKANIRHSARRRRRRHGLSTRSRPQSPILLDPREASTHSSPVSSRRHSMASVSEDIDHHAIPIENSLTPTRPPSTSPDPSSSCNVLSPPAYIFPTLHSRPEIEGRPQEASHEPSGDPTSRRGSLLFDRDFPPADHDDIPYHPIAGHVAIDDKTHLARMAELASAPPIIQDDTRGRSSIHESAPEWHDDFEDHPTQPVTVAPSEASLFEVGNSGFPKPPSKSVLSPRYFDGHSYLQDIAALDPITLPSMPPYEAQPNAIPFEDTLTASAPPISEDDQVFDGWEGSAPEASEIYGDECDTHIGSSLPSLSHASSSQASAPPEELVSMHGVLPIYQP</sequence>
<gene>
    <name evidence="3" type="ORF">BJ212DRAFT_1573162</name>
</gene>
<dbReference type="Proteomes" id="UP000807769">
    <property type="component" value="Unassembled WGS sequence"/>
</dbReference>
<keyword evidence="2" id="KW-0472">Membrane</keyword>
<feature type="compositionally biased region" description="Low complexity" evidence="1">
    <location>
        <begin position="550"/>
        <end position="570"/>
    </location>
</feature>